<dbReference type="EMBL" id="ADNJ02000009">
    <property type="protein sequence ID" value="EFZ04507.2"/>
    <property type="molecule type" value="Genomic_DNA"/>
</dbReference>
<feature type="transmembrane region" description="Helical" evidence="7">
    <location>
        <begin position="331"/>
        <end position="348"/>
    </location>
</feature>
<dbReference type="AlphaFoldDB" id="E9EM79"/>
<dbReference type="Proteomes" id="UP000002498">
    <property type="component" value="Unassembled WGS sequence"/>
</dbReference>
<evidence type="ECO:0000313" key="10">
    <source>
        <dbReference type="Proteomes" id="UP000002498"/>
    </source>
</evidence>
<dbReference type="Pfam" id="PF13813">
    <property type="entry name" value="MBOAT_2"/>
    <property type="match status" value="1"/>
</dbReference>
<dbReference type="InterPro" id="IPR032805">
    <property type="entry name" value="Wax_synthase_dom"/>
</dbReference>
<dbReference type="RefSeq" id="XP_007817770.2">
    <property type="nucleotide sequence ID" value="XM_007819579.2"/>
</dbReference>
<reference evidence="9 10" key="2">
    <citation type="journal article" date="2014" name="Proc. Natl. Acad. Sci. U.S.A.">
        <title>Trajectory and genomic determinants of fungal-pathogen speciation and host adaptation.</title>
        <authorList>
            <person name="Hu X."/>
            <person name="Xiao G."/>
            <person name="Zheng P."/>
            <person name="Shang Y."/>
            <person name="Su Y."/>
            <person name="Zhang X."/>
            <person name="Liu X."/>
            <person name="Zhan S."/>
            <person name="St Leger R.J."/>
            <person name="Wang C."/>
        </authorList>
    </citation>
    <scope>GENOME REANNOTATION</scope>
    <source>
        <strain evidence="10">ARSEF 23 / ATCC MYA-3075</strain>
    </source>
</reference>
<keyword evidence="3" id="KW-0808">Transferase</keyword>
<feature type="transmembrane region" description="Helical" evidence="7">
    <location>
        <begin position="444"/>
        <end position="464"/>
    </location>
</feature>
<evidence type="ECO:0000259" key="8">
    <source>
        <dbReference type="Pfam" id="PF13813"/>
    </source>
</evidence>
<sequence>MRSSANSGMPPAMSAEGSFWETWTSSILSKIIPPARSASTGKEMETPRLFVSAVGFCIAQTAVPGLLLITTPKGSRLRHLWIPCSLWLTYQFFLLSRGASSISIQYANAAMHVFVASLQAGNLLILSPVDEGHLLRVGLYPSQSSGLSRIWRTSRLFIASRGIGTPWVVKNIPQHPEALAARARPRIPKSAFLLRQAVVFAWQYVLLDVLYVVATWDESSAAASTTRFDYWEVRAVEWPRYVFMALFSWFVVARVLIDASYRAAALVAVGLGGSSAEDWPPLFGSMWMAFTLRNFWGKFWHQFLRWPFTSTANYLARDLLRLPRPSPVERYLNTFFVFLLSGLLHVMVDSVQGVLPSESGAMTFFPLFTLGFMIEDGIQEAWNRLRVSRQTHQADLRTMLWQQTLGFVWVITWMSVTSPPYLLASRQSSEENRQLVPFSVVRVTGVYAGVIWILVGGVMVKVIFGGEP</sequence>
<dbReference type="GO" id="GO:0016020">
    <property type="term" value="C:membrane"/>
    <property type="evidence" value="ECO:0007669"/>
    <property type="project" value="UniProtKB-SubCell"/>
</dbReference>
<evidence type="ECO:0000256" key="7">
    <source>
        <dbReference type="SAM" id="Phobius"/>
    </source>
</evidence>
<comment type="subcellular location">
    <subcellularLocation>
        <location evidence="1">Membrane</location>
        <topology evidence="1">Multi-pass membrane protein</topology>
    </subcellularLocation>
</comment>
<dbReference type="GeneID" id="19255867"/>
<feature type="domain" description="Wax synthase" evidence="8">
    <location>
        <begin position="279"/>
        <end position="366"/>
    </location>
</feature>
<dbReference type="InterPro" id="IPR044851">
    <property type="entry name" value="Wax_synthase"/>
</dbReference>
<evidence type="ECO:0000256" key="2">
    <source>
        <dbReference type="ARBA" id="ARBA00007282"/>
    </source>
</evidence>
<keyword evidence="10" id="KW-1185">Reference proteome</keyword>
<evidence type="ECO:0000256" key="3">
    <source>
        <dbReference type="ARBA" id="ARBA00022679"/>
    </source>
</evidence>
<evidence type="ECO:0000256" key="5">
    <source>
        <dbReference type="ARBA" id="ARBA00022989"/>
    </source>
</evidence>
<dbReference type="GO" id="GO:0008374">
    <property type="term" value="F:O-acyltransferase activity"/>
    <property type="evidence" value="ECO:0007669"/>
    <property type="project" value="InterPro"/>
</dbReference>
<dbReference type="PANTHER" id="PTHR31595">
    <property type="entry name" value="LONG-CHAIN-ALCOHOL O-FATTY-ACYLTRANSFERASE 3-RELATED"/>
    <property type="match status" value="1"/>
</dbReference>
<dbReference type="OrthoDB" id="4960116at2759"/>
<protein>
    <submittedName>
        <fullName evidence="9">TRI7-like toxin biosynthesis protein</fullName>
    </submittedName>
</protein>
<name>E9EM79_METRA</name>
<evidence type="ECO:0000313" key="9">
    <source>
        <dbReference type="EMBL" id="EFZ04507.2"/>
    </source>
</evidence>
<reference evidence="9 10" key="1">
    <citation type="journal article" date="2011" name="PLoS Genet.">
        <title>Genome sequencing and comparative transcriptomics of the model entomopathogenic fungi Metarhizium anisopliae and M. acridum.</title>
        <authorList>
            <person name="Gao Q."/>
            <person name="Jin K."/>
            <person name="Ying S.H."/>
            <person name="Zhang Y."/>
            <person name="Xiao G."/>
            <person name="Shang Y."/>
            <person name="Duan Z."/>
            <person name="Hu X."/>
            <person name="Xie X.Q."/>
            <person name="Zhou G."/>
            <person name="Peng G."/>
            <person name="Luo Z."/>
            <person name="Huang W."/>
            <person name="Wang B."/>
            <person name="Fang W."/>
            <person name="Wang S."/>
            <person name="Zhong Y."/>
            <person name="Ma L.J."/>
            <person name="St Leger R.J."/>
            <person name="Zhao G.P."/>
            <person name="Pei Y."/>
            <person name="Feng M.G."/>
            <person name="Xia Y."/>
            <person name="Wang C."/>
        </authorList>
    </citation>
    <scope>NUCLEOTIDE SEQUENCE [LARGE SCALE GENOMIC DNA]</scope>
    <source>
        <strain evidence="10">ARSEF 23 / ATCC MYA-3075</strain>
    </source>
</reference>
<accession>E9EM79</accession>
<keyword evidence="6 7" id="KW-0472">Membrane</keyword>
<comment type="caution">
    <text evidence="9">The sequence shown here is derived from an EMBL/GenBank/DDBJ whole genome shotgun (WGS) entry which is preliminary data.</text>
</comment>
<feature type="transmembrane region" description="Helical" evidence="7">
    <location>
        <begin position="238"/>
        <end position="257"/>
    </location>
</feature>
<dbReference type="PANTHER" id="PTHR31595:SF27">
    <property type="entry name" value="WAX SYNTHASE DOMAIN-CONTAINING PROTEIN-RELATED"/>
    <property type="match status" value="1"/>
</dbReference>
<feature type="transmembrane region" description="Helical" evidence="7">
    <location>
        <begin position="399"/>
        <end position="424"/>
    </location>
</feature>
<dbReference type="HOGENOM" id="CLU_032731_0_1_1"/>
<proteinExistence type="inferred from homology"/>
<gene>
    <name evidence="9" type="ORF">MAA_01581</name>
</gene>
<keyword evidence="5 7" id="KW-1133">Transmembrane helix</keyword>
<evidence type="ECO:0000256" key="4">
    <source>
        <dbReference type="ARBA" id="ARBA00022692"/>
    </source>
</evidence>
<dbReference type="KEGG" id="maj:MAA_01581"/>
<feature type="transmembrane region" description="Helical" evidence="7">
    <location>
        <begin position="49"/>
        <end position="68"/>
    </location>
</feature>
<dbReference type="GO" id="GO:0006629">
    <property type="term" value="P:lipid metabolic process"/>
    <property type="evidence" value="ECO:0007669"/>
    <property type="project" value="InterPro"/>
</dbReference>
<organism evidence="9 10">
    <name type="scientific">Metarhizium robertsii (strain ARSEF 23 / ATCC MYA-3075)</name>
    <name type="common">Metarhizium anisopliae (strain ARSEF 23)</name>
    <dbReference type="NCBI Taxonomy" id="655844"/>
    <lineage>
        <taxon>Eukaryota</taxon>
        <taxon>Fungi</taxon>
        <taxon>Dikarya</taxon>
        <taxon>Ascomycota</taxon>
        <taxon>Pezizomycotina</taxon>
        <taxon>Sordariomycetes</taxon>
        <taxon>Hypocreomycetidae</taxon>
        <taxon>Hypocreales</taxon>
        <taxon>Clavicipitaceae</taxon>
        <taxon>Metarhizium</taxon>
    </lineage>
</organism>
<evidence type="ECO:0000256" key="1">
    <source>
        <dbReference type="ARBA" id="ARBA00004141"/>
    </source>
</evidence>
<evidence type="ECO:0000256" key="6">
    <source>
        <dbReference type="ARBA" id="ARBA00023136"/>
    </source>
</evidence>
<feature type="transmembrane region" description="Helical" evidence="7">
    <location>
        <begin position="192"/>
        <end position="214"/>
    </location>
</feature>
<comment type="similarity">
    <text evidence="2">Belongs to the wax synthase family.</text>
</comment>
<keyword evidence="4 7" id="KW-0812">Transmembrane</keyword>